<evidence type="ECO:0000313" key="3">
    <source>
        <dbReference type="Proteomes" id="UP000249185"/>
    </source>
</evidence>
<sequence>MVPRLLLAAALVASASAAGANTKYDWDALGAEFCRLSLAGDLTGMADLLTPSLLERIKAASSNPELPSPRVLFQSYVNEVPVCEAHTRNAAIVAITRSMPGGAAPAWTEYVEVVPLADGTTRIDNVLFATRRSDTLRARLDAWANGN</sequence>
<proteinExistence type="predicted"/>
<accession>A0A2W5NAG6</accession>
<protein>
    <submittedName>
        <fullName evidence="2">Uncharacterized protein</fullName>
    </submittedName>
</protein>
<dbReference type="AlphaFoldDB" id="A0A2W5NAG6"/>
<evidence type="ECO:0000256" key="1">
    <source>
        <dbReference type="SAM" id="SignalP"/>
    </source>
</evidence>
<keyword evidence="1" id="KW-0732">Signal</keyword>
<gene>
    <name evidence="2" type="ORF">DI556_07655</name>
</gene>
<dbReference type="EMBL" id="QFPW01000004">
    <property type="protein sequence ID" value="PZQ50422.1"/>
    <property type="molecule type" value="Genomic_DNA"/>
</dbReference>
<evidence type="ECO:0000313" key="2">
    <source>
        <dbReference type="EMBL" id="PZQ50422.1"/>
    </source>
</evidence>
<reference evidence="2 3" key="1">
    <citation type="submission" date="2017-08" db="EMBL/GenBank/DDBJ databases">
        <title>Infants hospitalized years apart are colonized by the same room-sourced microbial strains.</title>
        <authorList>
            <person name="Brooks B."/>
            <person name="Olm M.R."/>
            <person name="Firek B.A."/>
            <person name="Baker R."/>
            <person name="Thomas B.C."/>
            <person name="Morowitz M.J."/>
            <person name="Banfield J.F."/>
        </authorList>
    </citation>
    <scope>NUCLEOTIDE SEQUENCE [LARGE SCALE GENOMIC DNA]</scope>
    <source>
        <strain evidence="2">S2_005_002_R2_34</strain>
    </source>
</reference>
<dbReference type="Proteomes" id="UP000249185">
    <property type="component" value="Unassembled WGS sequence"/>
</dbReference>
<organism evidence="2 3">
    <name type="scientific">Rhodovulum sulfidophilum</name>
    <name type="common">Rhodobacter sulfidophilus</name>
    <dbReference type="NCBI Taxonomy" id="35806"/>
    <lineage>
        <taxon>Bacteria</taxon>
        <taxon>Pseudomonadati</taxon>
        <taxon>Pseudomonadota</taxon>
        <taxon>Alphaproteobacteria</taxon>
        <taxon>Rhodobacterales</taxon>
        <taxon>Paracoccaceae</taxon>
        <taxon>Rhodovulum</taxon>
    </lineage>
</organism>
<feature type="signal peptide" evidence="1">
    <location>
        <begin position="1"/>
        <end position="20"/>
    </location>
</feature>
<feature type="chain" id="PRO_5016029587" evidence="1">
    <location>
        <begin position="21"/>
        <end position="147"/>
    </location>
</feature>
<name>A0A2W5NAG6_RHOSU</name>
<comment type="caution">
    <text evidence="2">The sequence shown here is derived from an EMBL/GenBank/DDBJ whole genome shotgun (WGS) entry which is preliminary data.</text>
</comment>